<evidence type="ECO:0000313" key="2">
    <source>
        <dbReference type="EMBL" id="USY17256.1"/>
    </source>
</evidence>
<name>A0ABY5D0P9_9ACTN</name>
<dbReference type="Gene3D" id="3.30.70.3400">
    <property type="match status" value="1"/>
</dbReference>
<dbReference type="Gene3D" id="3.30.1360.200">
    <property type="match status" value="1"/>
</dbReference>
<reference evidence="2" key="1">
    <citation type="submission" date="2022-06" db="EMBL/GenBank/DDBJ databases">
        <authorList>
            <person name="Ping M."/>
        </authorList>
    </citation>
    <scope>NUCLEOTIDE SEQUENCE</scope>
    <source>
        <strain evidence="2">JCM11759T</strain>
    </source>
</reference>
<dbReference type="PANTHER" id="PTHR43364:SF1">
    <property type="entry name" value="OXIDOREDUCTASE YDHF"/>
    <property type="match status" value="1"/>
</dbReference>
<sequence length="348" mass="36641">MTAAPALALLIAGGLTGCALWPGPVGGGAAVDLRVGDGGEAVSDEEMDQVVGVLRQRIAAMGQGRPDITPGDGAVTVELPPDMDPAEAIDLMERPGAVTIHQVVDGADETVEDPTGVEMTLPDPDSPVQLQLGPARIDNDGIDSAEPELDTSGSQWEVHLTFTSAGAESWTGVTGEAACSQEGSHQRRIAIVVDEEVVSGPEIAPGMAREAGIDFVDHADIYGPAVHACERRFAEAMRLTPSERDSLTIQAKAGIMPEGPYFDHSYEHITASVEGSLRALDTDRLAERYGVPPVAVATAWITRHPARMQVVLGITTPERVSGAALGSDLALTRPEWYELTRAVGHRIP</sequence>
<dbReference type="RefSeq" id="WP_254416834.1">
    <property type="nucleotide sequence ID" value="NZ_BAAAJB010000003.1"/>
</dbReference>
<feature type="domain" description="SecDF P1 head subdomain" evidence="1">
    <location>
        <begin position="134"/>
        <end position="207"/>
    </location>
</feature>
<protein>
    <submittedName>
        <fullName evidence="2">Aldo/keto reductase</fullName>
    </submittedName>
</protein>
<dbReference type="Gene3D" id="3.20.20.100">
    <property type="entry name" value="NADP-dependent oxidoreductase domain"/>
    <property type="match status" value="2"/>
</dbReference>
<evidence type="ECO:0000313" key="3">
    <source>
        <dbReference type="Proteomes" id="UP001055940"/>
    </source>
</evidence>
<dbReference type="InterPro" id="IPR036812">
    <property type="entry name" value="NAD(P)_OxRdtase_dom_sf"/>
</dbReference>
<accession>A0ABY5D0P9</accession>
<organism evidence="2 3">
    <name type="scientific">Nocardiopsis exhalans</name>
    <dbReference type="NCBI Taxonomy" id="163604"/>
    <lineage>
        <taxon>Bacteria</taxon>
        <taxon>Bacillati</taxon>
        <taxon>Actinomycetota</taxon>
        <taxon>Actinomycetes</taxon>
        <taxon>Streptosporangiales</taxon>
        <taxon>Nocardiopsidaceae</taxon>
        <taxon>Nocardiopsis</taxon>
    </lineage>
</organism>
<gene>
    <name evidence="2" type="ORF">NE857_18045</name>
</gene>
<dbReference type="InterPro" id="IPR054384">
    <property type="entry name" value="SecDF_P1_head"/>
</dbReference>
<dbReference type="EMBL" id="CP099837">
    <property type="protein sequence ID" value="USY17256.1"/>
    <property type="molecule type" value="Genomic_DNA"/>
</dbReference>
<dbReference type="Proteomes" id="UP001055940">
    <property type="component" value="Chromosome"/>
</dbReference>
<dbReference type="SUPFAM" id="SSF51430">
    <property type="entry name" value="NAD(P)-linked oxidoreductase"/>
    <property type="match status" value="1"/>
</dbReference>
<dbReference type="InterPro" id="IPR050523">
    <property type="entry name" value="AKR_Detox_Biosynth"/>
</dbReference>
<keyword evidence="3" id="KW-1185">Reference proteome</keyword>
<dbReference type="Pfam" id="PF22599">
    <property type="entry name" value="SecDF_P1_head"/>
    <property type="match status" value="1"/>
</dbReference>
<proteinExistence type="predicted"/>
<evidence type="ECO:0000259" key="1">
    <source>
        <dbReference type="Pfam" id="PF22599"/>
    </source>
</evidence>
<dbReference type="PANTHER" id="PTHR43364">
    <property type="entry name" value="NADH-SPECIFIC METHYLGLYOXAL REDUCTASE-RELATED"/>
    <property type="match status" value="1"/>
</dbReference>